<dbReference type="EMBL" id="JABSTV010001254">
    <property type="protein sequence ID" value="KAH7940284.1"/>
    <property type="molecule type" value="Genomic_DNA"/>
</dbReference>
<dbReference type="VEuPathDB" id="VectorBase:RSAN_025832"/>
<protein>
    <recommendedName>
        <fullName evidence="3">GH18 domain-containing protein</fullName>
    </recommendedName>
</protein>
<evidence type="ECO:0000256" key="2">
    <source>
        <dbReference type="SAM" id="Phobius"/>
    </source>
</evidence>
<dbReference type="AlphaFoldDB" id="A0A9D4SPU1"/>
<evidence type="ECO:0000313" key="4">
    <source>
        <dbReference type="EMBL" id="KAH7940284.1"/>
    </source>
</evidence>
<dbReference type="PROSITE" id="PS51910">
    <property type="entry name" value="GH18_2"/>
    <property type="match status" value="1"/>
</dbReference>
<organism evidence="4 5">
    <name type="scientific">Rhipicephalus sanguineus</name>
    <name type="common">Brown dog tick</name>
    <name type="synonym">Ixodes sanguineus</name>
    <dbReference type="NCBI Taxonomy" id="34632"/>
    <lineage>
        <taxon>Eukaryota</taxon>
        <taxon>Metazoa</taxon>
        <taxon>Ecdysozoa</taxon>
        <taxon>Arthropoda</taxon>
        <taxon>Chelicerata</taxon>
        <taxon>Arachnida</taxon>
        <taxon>Acari</taxon>
        <taxon>Parasitiformes</taxon>
        <taxon>Ixodida</taxon>
        <taxon>Ixodoidea</taxon>
        <taxon>Ixodidae</taxon>
        <taxon>Rhipicephalinae</taxon>
        <taxon>Rhipicephalus</taxon>
        <taxon>Rhipicephalus</taxon>
    </lineage>
</organism>
<dbReference type="InterPro" id="IPR017853">
    <property type="entry name" value="GH"/>
</dbReference>
<dbReference type="InterPro" id="IPR001223">
    <property type="entry name" value="Glyco_hydro18_cat"/>
</dbReference>
<evidence type="ECO:0000259" key="3">
    <source>
        <dbReference type="PROSITE" id="PS51910"/>
    </source>
</evidence>
<dbReference type="Pfam" id="PF00704">
    <property type="entry name" value="Glyco_hydro_18"/>
    <property type="match status" value="1"/>
</dbReference>
<evidence type="ECO:0000256" key="1">
    <source>
        <dbReference type="SAM" id="MobiDB-lite"/>
    </source>
</evidence>
<dbReference type="Proteomes" id="UP000821837">
    <property type="component" value="Chromosome 8"/>
</dbReference>
<feature type="transmembrane region" description="Helical" evidence="2">
    <location>
        <begin position="110"/>
        <end position="136"/>
    </location>
</feature>
<feature type="region of interest" description="Disordered" evidence="1">
    <location>
        <begin position="1"/>
        <end position="82"/>
    </location>
</feature>
<gene>
    <name evidence="4" type="ORF">HPB52_022821</name>
</gene>
<dbReference type="Gene3D" id="3.20.20.80">
    <property type="entry name" value="Glycosidases"/>
    <property type="match status" value="1"/>
</dbReference>
<feature type="compositionally biased region" description="Low complexity" evidence="1">
    <location>
        <begin position="36"/>
        <end position="59"/>
    </location>
</feature>
<reference evidence="4" key="1">
    <citation type="journal article" date="2020" name="Cell">
        <title>Large-Scale Comparative Analyses of Tick Genomes Elucidate Their Genetic Diversity and Vector Capacities.</title>
        <authorList>
            <consortium name="Tick Genome and Microbiome Consortium (TIGMIC)"/>
            <person name="Jia N."/>
            <person name="Wang J."/>
            <person name="Shi W."/>
            <person name="Du L."/>
            <person name="Sun Y."/>
            <person name="Zhan W."/>
            <person name="Jiang J.F."/>
            <person name="Wang Q."/>
            <person name="Zhang B."/>
            <person name="Ji P."/>
            <person name="Bell-Sakyi L."/>
            <person name="Cui X.M."/>
            <person name="Yuan T.T."/>
            <person name="Jiang B.G."/>
            <person name="Yang W.F."/>
            <person name="Lam T.T."/>
            <person name="Chang Q.C."/>
            <person name="Ding S.J."/>
            <person name="Wang X.J."/>
            <person name="Zhu J.G."/>
            <person name="Ruan X.D."/>
            <person name="Zhao L."/>
            <person name="Wei J.T."/>
            <person name="Ye R.Z."/>
            <person name="Que T.C."/>
            <person name="Du C.H."/>
            <person name="Zhou Y.H."/>
            <person name="Cheng J.X."/>
            <person name="Dai P.F."/>
            <person name="Guo W.B."/>
            <person name="Han X.H."/>
            <person name="Huang E.J."/>
            <person name="Li L.F."/>
            <person name="Wei W."/>
            <person name="Gao Y.C."/>
            <person name="Liu J.Z."/>
            <person name="Shao H.Z."/>
            <person name="Wang X."/>
            <person name="Wang C.C."/>
            <person name="Yang T.C."/>
            <person name="Huo Q.B."/>
            <person name="Li W."/>
            <person name="Chen H.Y."/>
            <person name="Chen S.E."/>
            <person name="Zhou L.G."/>
            <person name="Ni X.B."/>
            <person name="Tian J.H."/>
            <person name="Sheng Y."/>
            <person name="Liu T."/>
            <person name="Pan Y.S."/>
            <person name="Xia L.Y."/>
            <person name="Li J."/>
            <person name="Zhao F."/>
            <person name="Cao W.C."/>
        </authorList>
    </citation>
    <scope>NUCLEOTIDE SEQUENCE</scope>
    <source>
        <strain evidence="4">Rsan-2018</strain>
    </source>
</reference>
<keyword evidence="5" id="KW-1185">Reference proteome</keyword>
<comment type="caution">
    <text evidence="4">The sequence shown here is derived from an EMBL/GenBank/DDBJ whole genome shotgun (WGS) entry which is preliminary data.</text>
</comment>
<name>A0A9D4SPU1_RHISA</name>
<feature type="compositionally biased region" description="Polar residues" evidence="1">
    <location>
        <begin position="1"/>
        <end position="13"/>
    </location>
</feature>
<dbReference type="GO" id="GO:0005975">
    <property type="term" value="P:carbohydrate metabolic process"/>
    <property type="evidence" value="ECO:0007669"/>
    <property type="project" value="InterPro"/>
</dbReference>
<accession>A0A9D4SPU1</accession>
<keyword evidence="2" id="KW-0812">Transmembrane</keyword>
<sequence>MNPSLSDSGTPSHPASRDSPKGAHATMGVQRDPVLSATAAFSSSDSSESESSPDAAPAAPVVRETSAAPAETHEVVVAPSSARPTGLLVPEVPVEEPGENETPQDDRYCIAIWVTGAALTFPLVVAVWLLLVPFMVHTNMTIAPMQPDPTVALVRTTAIDPWKNTPPKCLVPAALPSVEPPLSVGPPYAPNTTDLFPRPIFCLFNNTRVNPNSSYHNPRWHYVFEALPFDLCTNVVYWSVGIENGDLTSRLPAFDVQYGLYKLRNVTNALNYPDTKILLTLGGYAQDAPHFSRLGRDKDVLDDLIKNVMSAAVRYGLNGVTVHWTEPSADCRGPEDRRVLEMLLRRLRASMDSRLPGSLVTVILEPGVANERFAHDAADAVDHFFLATQHVLPTDHTNLRVFCESVTLGMHDALRRLADAVVPPKLRRSQLCLTDSVLPFLLKGSLDVRLRFTVSPNTDVARVPVYWGCNRAGVCRNDALGYSCFMHVIPNVTTGAFDDWVFMTSQVNELQRRLSWTKIGLPHVPAAPDDPPHACVLLLDFDGDNFVDQCHSSFSRYAFANHFYFGSLGHPLFNGSLLDAFARC</sequence>
<feature type="domain" description="GH18" evidence="3">
    <location>
        <begin position="198"/>
        <end position="584"/>
    </location>
</feature>
<keyword evidence="2" id="KW-1133">Transmembrane helix</keyword>
<keyword evidence="2" id="KW-0472">Membrane</keyword>
<reference evidence="4" key="2">
    <citation type="submission" date="2021-09" db="EMBL/GenBank/DDBJ databases">
        <authorList>
            <person name="Jia N."/>
            <person name="Wang J."/>
            <person name="Shi W."/>
            <person name="Du L."/>
            <person name="Sun Y."/>
            <person name="Zhan W."/>
            <person name="Jiang J."/>
            <person name="Wang Q."/>
            <person name="Zhang B."/>
            <person name="Ji P."/>
            <person name="Sakyi L.B."/>
            <person name="Cui X."/>
            <person name="Yuan T."/>
            <person name="Jiang B."/>
            <person name="Yang W."/>
            <person name="Lam T.T.-Y."/>
            <person name="Chang Q."/>
            <person name="Ding S."/>
            <person name="Wang X."/>
            <person name="Zhu J."/>
            <person name="Ruan X."/>
            <person name="Zhao L."/>
            <person name="Wei J."/>
            <person name="Que T."/>
            <person name="Du C."/>
            <person name="Cheng J."/>
            <person name="Dai P."/>
            <person name="Han X."/>
            <person name="Huang E."/>
            <person name="Gao Y."/>
            <person name="Liu J."/>
            <person name="Shao H."/>
            <person name="Ye R."/>
            <person name="Li L."/>
            <person name="Wei W."/>
            <person name="Wang X."/>
            <person name="Wang C."/>
            <person name="Huo Q."/>
            <person name="Li W."/>
            <person name="Guo W."/>
            <person name="Chen H."/>
            <person name="Chen S."/>
            <person name="Zhou L."/>
            <person name="Zhou L."/>
            <person name="Ni X."/>
            <person name="Tian J."/>
            <person name="Zhou Y."/>
            <person name="Sheng Y."/>
            <person name="Liu T."/>
            <person name="Pan Y."/>
            <person name="Xia L."/>
            <person name="Li J."/>
            <person name="Zhao F."/>
            <person name="Cao W."/>
        </authorList>
    </citation>
    <scope>NUCLEOTIDE SEQUENCE</scope>
    <source>
        <strain evidence="4">Rsan-2018</strain>
        <tissue evidence="4">Larvae</tissue>
    </source>
</reference>
<proteinExistence type="predicted"/>
<dbReference type="SUPFAM" id="SSF51445">
    <property type="entry name" value="(Trans)glycosidases"/>
    <property type="match status" value="1"/>
</dbReference>
<evidence type="ECO:0000313" key="5">
    <source>
        <dbReference type="Proteomes" id="UP000821837"/>
    </source>
</evidence>